<dbReference type="InterPro" id="IPR027417">
    <property type="entry name" value="P-loop_NTPase"/>
</dbReference>
<dbReference type="Gene3D" id="3.40.50.300">
    <property type="entry name" value="P-loop containing nucleotide triphosphate hydrolases"/>
    <property type="match status" value="1"/>
</dbReference>
<dbReference type="STRING" id="1079859.SAMN04515674_11115"/>
<dbReference type="PIRSF" id="PIRSF029347">
    <property type="entry name" value="RecF"/>
    <property type="match status" value="1"/>
</dbReference>
<dbReference type="PANTHER" id="PTHR40396:SF1">
    <property type="entry name" value="ATPASE AAA-TYPE CORE DOMAIN-CONTAINING PROTEIN"/>
    <property type="match status" value="1"/>
</dbReference>
<dbReference type="GO" id="GO:0016887">
    <property type="term" value="F:ATP hydrolysis activity"/>
    <property type="evidence" value="ECO:0007669"/>
    <property type="project" value="InterPro"/>
</dbReference>
<name>A0A1I5W6N4_9BACT</name>
<evidence type="ECO:0000313" key="3">
    <source>
        <dbReference type="Proteomes" id="UP000199306"/>
    </source>
</evidence>
<dbReference type="OrthoDB" id="9805802at2"/>
<dbReference type="PANTHER" id="PTHR40396">
    <property type="entry name" value="ATPASE-LIKE PROTEIN"/>
    <property type="match status" value="1"/>
</dbReference>
<dbReference type="GO" id="GO:0005524">
    <property type="term" value="F:ATP binding"/>
    <property type="evidence" value="ECO:0007669"/>
    <property type="project" value="InterPro"/>
</dbReference>
<feature type="domain" description="ATPase AAA-type core" evidence="1">
    <location>
        <begin position="25"/>
        <end position="280"/>
    </location>
</feature>
<dbReference type="InterPro" id="IPR003959">
    <property type="entry name" value="ATPase_AAA_core"/>
</dbReference>
<accession>A0A1I5W6N4</accession>
<dbReference type="Pfam" id="PF13304">
    <property type="entry name" value="AAA_21"/>
    <property type="match status" value="1"/>
</dbReference>
<dbReference type="AlphaFoldDB" id="A0A1I5W6N4"/>
<dbReference type="EMBL" id="FOXH01000011">
    <property type="protein sequence ID" value="SFQ15409.1"/>
    <property type="molecule type" value="Genomic_DNA"/>
</dbReference>
<dbReference type="SUPFAM" id="SSF52540">
    <property type="entry name" value="P-loop containing nucleoside triphosphate hydrolases"/>
    <property type="match status" value="1"/>
</dbReference>
<dbReference type="InterPro" id="IPR014555">
    <property type="entry name" value="RecF-like"/>
</dbReference>
<organism evidence="2 3">
    <name type="scientific">Pseudarcicella hirudinis</name>
    <dbReference type="NCBI Taxonomy" id="1079859"/>
    <lineage>
        <taxon>Bacteria</taxon>
        <taxon>Pseudomonadati</taxon>
        <taxon>Bacteroidota</taxon>
        <taxon>Cytophagia</taxon>
        <taxon>Cytophagales</taxon>
        <taxon>Flectobacillaceae</taxon>
        <taxon>Pseudarcicella</taxon>
    </lineage>
</organism>
<evidence type="ECO:0000259" key="1">
    <source>
        <dbReference type="Pfam" id="PF13304"/>
    </source>
</evidence>
<gene>
    <name evidence="2" type="ORF">SAMN04515674_11115</name>
</gene>
<proteinExistence type="predicted"/>
<protein>
    <submittedName>
        <fullName evidence="2">Predicted ATPase</fullName>
    </submittedName>
</protein>
<evidence type="ECO:0000313" key="2">
    <source>
        <dbReference type="EMBL" id="SFQ15409.1"/>
    </source>
</evidence>
<keyword evidence="3" id="KW-1185">Reference proteome</keyword>
<reference evidence="2 3" key="1">
    <citation type="submission" date="2016-10" db="EMBL/GenBank/DDBJ databases">
        <authorList>
            <person name="de Groot N.N."/>
        </authorList>
    </citation>
    <scope>NUCLEOTIDE SEQUENCE [LARGE SCALE GENOMIC DNA]</scope>
    <source>
        <strain evidence="3">E92,LMG 26720,CCM 7988</strain>
    </source>
</reference>
<dbReference type="Proteomes" id="UP000199306">
    <property type="component" value="Unassembled WGS sequence"/>
</dbReference>
<sequence length="328" mass="37703">MRIKKIHIENFKSIADLEIIEPNPFTAFVGPNGSGKSNIFEALEFFINPLVIDDKVRLFGGKEAISKRDSDNTESRIEIIHELFSYKNSIAFYPLTFNEFRRALKKSLREANEPEAVEIHSFLYSFKRLFIKNTEKQKMNFSDDYNLSFSGNNLEKVLKRILLDKFKNEEISEWLDLFIPGFERVEVVSGNLSNTDTLLIYEKGIERPFTKDLISDGTYNILALLTAVYQSDESQFLCIEEPENGLNPKVIKELVGLFRYACKEKGHYIWLNTHSQSLVSVLEPKEIILVNKKNGSTELKQLKKDLNLYGLPMDEAWLSNALGGGLPW</sequence>
<dbReference type="RefSeq" id="WP_092018409.1">
    <property type="nucleotide sequence ID" value="NZ_FOXH01000011.1"/>
</dbReference>